<keyword evidence="6" id="KW-0234">DNA repair</keyword>
<evidence type="ECO:0000256" key="7">
    <source>
        <dbReference type="ARBA" id="ARBA00023242"/>
    </source>
</evidence>
<dbReference type="GO" id="GO:0005634">
    <property type="term" value="C:nucleus"/>
    <property type="evidence" value="ECO:0007669"/>
    <property type="project" value="UniProtKB-SubCell"/>
</dbReference>
<keyword evidence="13" id="KW-1185">Reference proteome</keyword>
<accession>A0A669P375</accession>
<feature type="region of interest" description="Disordered" evidence="10">
    <location>
        <begin position="48"/>
        <end position="75"/>
    </location>
</feature>
<dbReference type="GO" id="GO:0019985">
    <property type="term" value="P:translesion synthesis"/>
    <property type="evidence" value="ECO:0007669"/>
    <property type="project" value="TreeGrafter"/>
</dbReference>
<dbReference type="GO" id="GO:0006281">
    <property type="term" value="P:DNA repair"/>
    <property type="evidence" value="ECO:0007669"/>
    <property type="project" value="UniProtKB-KW"/>
</dbReference>
<sequence length="75" mass="7964">MARIKGSVLAGRAPRKVLGSGRLNTARPLRMVCVRPVAAWQKGIGEFLRPQRNCDPDGEAAGSSGQGKKRRHGAG</sequence>
<evidence type="ECO:0000259" key="11">
    <source>
        <dbReference type="Pfam" id="PF15715"/>
    </source>
</evidence>
<organism evidence="12 13">
    <name type="scientific">Phasianus colchicus</name>
    <name type="common">Common pheasant</name>
    <dbReference type="NCBI Taxonomy" id="9054"/>
    <lineage>
        <taxon>Eukaryota</taxon>
        <taxon>Metazoa</taxon>
        <taxon>Chordata</taxon>
        <taxon>Craniata</taxon>
        <taxon>Vertebrata</taxon>
        <taxon>Euteleostomi</taxon>
        <taxon>Archelosauria</taxon>
        <taxon>Archosauria</taxon>
        <taxon>Dinosauria</taxon>
        <taxon>Saurischia</taxon>
        <taxon>Theropoda</taxon>
        <taxon>Coelurosauria</taxon>
        <taxon>Aves</taxon>
        <taxon>Neognathae</taxon>
        <taxon>Galloanserae</taxon>
        <taxon>Galliformes</taxon>
        <taxon>Phasianidae</taxon>
        <taxon>Phasianinae</taxon>
        <taxon>Phasianus</taxon>
    </lineage>
</organism>
<dbReference type="Ensembl" id="ENSPCLT00000002001.1">
    <property type="protein sequence ID" value="ENSPCLP00000001485.1"/>
    <property type="gene ID" value="ENSPCLG00000001240.1"/>
</dbReference>
<dbReference type="PANTHER" id="PTHR15679">
    <property type="entry name" value="PCNA-ASSOCIATED FACTOR"/>
    <property type="match status" value="1"/>
</dbReference>
<dbReference type="GO" id="GO:0003682">
    <property type="term" value="F:chromatin binding"/>
    <property type="evidence" value="ECO:0007669"/>
    <property type="project" value="TreeGrafter"/>
</dbReference>
<keyword evidence="5" id="KW-0227">DNA damage</keyword>
<evidence type="ECO:0000313" key="13">
    <source>
        <dbReference type="Proteomes" id="UP000472261"/>
    </source>
</evidence>
<comment type="subcellular location">
    <subcellularLocation>
        <location evidence="2">Cytoplasm</location>
        <location evidence="2">Perinuclear region</location>
    </subcellularLocation>
    <subcellularLocation>
        <location evidence="1">Nucleus</location>
    </subcellularLocation>
</comment>
<evidence type="ECO:0000256" key="8">
    <source>
        <dbReference type="ARBA" id="ARBA00030014"/>
    </source>
</evidence>
<evidence type="ECO:0000256" key="5">
    <source>
        <dbReference type="ARBA" id="ARBA00022763"/>
    </source>
</evidence>
<dbReference type="AlphaFoldDB" id="A0A669P375"/>
<evidence type="ECO:0000256" key="4">
    <source>
        <dbReference type="ARBA" id="ARBA00022490"/>
    </source>
</evidence>
<dbReference type="PANTHER" id="PTHR15679:SF8">
    <property type="entry name" value="PCNA-ASSOCIATED FACTOR"/>
    <property type="match status" value="1"/>
</dbReference>
<evidence type="ECO:0000256" key="2">
    <source>
        <dbReference type="ARBA" id="ARBA00004556"/>
    </source>
</evidence>
<dbReference type="InterPro" id="IPR040444">
    <property type="entry name" value="PCNA-AF"/>
</dbReference>
<reference evidence="12" key="2">
    <citation type="submission" date="2025-09" db="UniProtKB">
        <authorList>
            <consortium name="Ensembl"/>
        </authorList>
    </citation>
    <scope>IDENTIFICATION</scope>
</reference>
<keyword evidence="4" id="KW-0963">Cytoplasm</keyword>
<proteinExistence type="predicted"/>
<evidence type="ECO:0000256" key="6">
    <source>
        <dbReference type="ARBA" id="ARBA00023204"/>
    </source>
</evidence>
<evidence type="ECO:0000313" key="12">
    <source>
        <dbReference type="Ensembl" id="ENSPCLP00000001485.1"/>
    </source>
</evidence>
<evidence type="ECO:0000256" key="3">
    <source>
        <dbReference type="ARBA" id="ARBA00013777"/>
    </source>
</evidence>
<dbReference type="GO" id="GO:0051726">
    <property type="term" value="P:regulation of cell cycle"/>
    <property type="evidence" value="ECO:0007669"/>
    <property type="project" value="InterPro"/>
</dbReference>
<dbReference type="InterPro" id="IPR031444">
    <property type="entry name" value="PCNA-AF_dom"/>
</dbReference>
<evidence type="ECO:0000256" key="1">
    <source>
        <dbReference type="ARBA" id="ARBA00004123"/>
    </source>
</evidence>
<dbReference type="Pfam" id="PF15715">
    <property type="entry name" value="PAF"/>
    <property type="match status" value="1"/>
</dbReference>
<evidence type="ECO:0000256" key="10">
    <source>
        <dbReference type="SAM" id="MobiDB-lite"/>
    </source>
</evidence>
<name>A0A669P375_PHACC</name>
<feature type="domain" description="PCNA-associated factor histone-like" evidence="11">
    <location>
        <begin position="9"/>
        <end position="72"/>
    </location>
</feature>
<dbReference type="Proteomes" id="UP000472261">
    <property type="component" value="Unplaced"/>
</dbReference>
<dbReference type="GO" id="GO:0048471">
    <property type="term" value="C:perinuclear region of cytoplasm"/>
    <property type="evidence" value="ECO:0007669"/>
    <property type="project" value="UniProtKB-SubCell"/>
</dbReference>
<evidence type="ECO:0000256" key="9">
    <source>
        <dbReference type="ARBA" id="ARBA00031186"/>
    </source>
</evidence>
<protein>
    <recommendedName>
        <fullName evidence="3">PCNA-associated factor</fullName>
    </recommendedName>
    <alternativeName>
        <fullName evidence="8">PCNA-associated factor of 15 kDa</fullName>
    </alternativeName>
    <alternativeName>
        <fullName evidence="9">PCNA-clamp-associated factor</fullName>
    </alternativeName>
</protein>
<reference evidence="12" key="1">
    <citation type="submission" date="2025-08" db="UniProtKB">
        <authorList>
            <consortium name="Ensembl"/>
        </authorList>
    </citation>
    <scope>IDENTIFICATION</scope>
</reference>
<keyword evidence="7" id="KW-0539">Nucleus</keyword>